<gene>
    <name evidence="1" type="ORF">Adt_32166</name>
</gene>
<reference evidence="2" key="1">
    <citation type="submission" date="2024-07" db="EMBL/GenBank/DDBJ databases">
        <title>Two chromosome-level genome assemblies of Korean endemic species Abeliophyllum distichum and Forsythia ovata (Oleaceae).</title>
        <authorList>
            <person name="Jang H."/>
        </authorList>
    </citation>
    <scope>NUCLEOTIDE SEQUENCE [LARGE SCALE GENOMIC DNA]</scope>
</reference>
<evidence type="ECO:0000313" key="2">
    <source>
        <dbReference type="Proteomes" id="UP001604336"/>
    </source>
</evidence>
<protein>
    <submittedName>
        <fullName evidence="1">Uncharacterized protein</fullName>
    </submittedName>
</protein>
<dbReference type="Proteomes" id="UP001604336">
    <property type="component" value="Unassembled WGS sequence"/>
</dbReference>
<dbReference type="EMBL" id="JBFOLK010000009">
    <property type="protein sequence ID" value="KAL2487410.1"/>
    <property type="molecule type" value="Genomic_DNA"/>
</dbReference>
<dbReference type="AlphaFoldDB" id="A0ABD1RG64"/>
<evidence type="ECO:0000313" key="1">
    <source>
        <dbReference type="EMBL" id="KAL2487410.1"/>
    </source>
</evidence>
<organism evidence="1 2">
    <name type="scientific">Abeliophyllum distichum</name>
    <dbReference type="NCBI Taxonomy" id="126358"/>
    <lineage>
        <taxon>Eukaryota</taxon>
        <taxon>Viridiplantae</taxon>
        <taxon>Streptophyta</taxon>
        <taxon>Embryophyta</taxon>
        <taxon>Tracheophyta</taxon>
        <taxon>Spermatophyta</taxon>
        <taxon>Magnoliopsida</taxon>
        <taxon>eudicotyledons</taxon>
        <taxon>Gunneridae</taxon>
        <taxon>Pentapetalae</taxon>
        <taxon>asterids</taxon>
        <taxon>lamiids</taxon>
        <taxon>Lamiales</taxon>
        <taxon>Oleaceae</taxon>
        <taxon>Forsythieae</taxon>
        <taxon>Abeliophyllum</taxon>
    </lineage>
</organism>
<sequence length="106" mass="12593">MLQSYFYFPGDRWPNKYLAVDASVDCLAAYRYRDYKLQAYNNLKEHEPSRSYIELSVEEWQKCINFFTSLNFMARSAKNKGNQLKINTQACRDQIASLLRATIRYE</sequence>
<comment type="caution">
    <text evidence="1">The sequence shown here is derived from an EMBL/GenBank/DDBJ whole genome shotgun (WGS) entry which is preliminary data.</text>
</comment>
<keyword evidence="2" id="KW-1185">Reference proteome</keyword>
<name>A0ABD1RG64_9LAMI</name>
<proteinExistence type="predicted"/>
<accession>A0ABD1RG64</accession>